<keyword evidence="3 23" id="KW-0436">Ligase</keyword>
<evidence type="ECO:0000256" key="2">
    <source>
        <dbReference type="ARBA" id="ARBA00012727"/>
    </source>
</evidence>
<feature type="domain" description="ATP-dependent DNA ligase family profile" evidence="22">
    <location>
        <begin position="307"/>
        <end position="389"/>
    </location>
</feature>
<dbReference type="GO" id="GO:0003910">
    <property type="term" value="F:DNA ligase (ATP) activity"/>
    <property type="evidence" value="ECO:0007669"/>
    <property type="project" value="UniProtKB-EC"/>
</dbReference>
<keyword evidence="14" id="KW-0238">DNA-binding</keyword>
<evidence type="ECO:0000256" key="1">
    <source>
        <dbReference type="ARBA" id="ARBA00001936"/>
    </source>
</evidence>
<organism evidence="23 24">
    <name type="scientific">Cereibacter changlensis JA139</name>
    <dbReference type="NCBI Taxonomy" id="1188249"/>
    <lineage>
        <taxon>Bacteria</taxon>
        <taxon>Pseudomonadati</taxon>
        <taxon>Pseudomonadota</taxon>
        <taxon>Alphaproteobacteria</taxon>
        <taxon>Rhodobacterales</taxon>
        <taxon>Paracoccaceae</taxon>
        <taxon>Cereibacter</taxon>
    </lineage>
</organism>
<evidence type="ECO:0000256" key="8">
    <source>
        <dbReference type="ARBA" id="ARBA00022741"/>
    </source>
</evidence>
<sequence>MTRDLKTYRAKRDFAKTAEPHGEDALPEGRSFVVQKHAASRLHWDFRLEWQGVLLSWAVTRGPSADTGARRLAVRTEDHPVSYGGFEGTIPKGEYGGGTVMLWDRGTWAPKGDVDEGLKSGSLKFVLSGERMQGGWTLVRMKPRGKEKGENWLLIKEHDSHESEETEGLVTEHMTSVSTGRSMEEIAADKPARKRKAAAKPKKTALPGFRPVQLAKLQTKAPDSDDWLHETKFDGYRCLAALASGEVRLYTRSGLDWTAQFGALVPEFERVDCRSALIDGEVIAPGVDTGMFSALQDRLKHGGALAFMAFDVLELDGKVLTERPLLDRKAALEGLLGEGVGALRYSSHVEGQGEEVFRRMCEAGQEGIISKRSNAPYRGSRNGDWLKIKCGHRQEFIICGWKPSDKPGRPFASLVMATREGGKLVYRGGVGTGFGAAQFRELKPLLAERKPVKKPFKTTPPTAGGTVWIEPDLVAEVSYAELTADGSVRHGVYQGLRLDKGPKEVRLEEEEAQVAKPKRGKGEAQVAGMRISSPDRLVFEDPPVSKREVAEHYAALAERILPFLKDRPVSLLRCPDGVAGECFFQKHRTQGMPEPVGTVSVETKDGPEDFISLSGAAGLIGCAQMGAIEFHIWGAKNRTLDRPDRLVFDLDPDEALDFAAVKAGALEVRRRLDALGLVSAPMLSGGKGIHVIAPLKPKAEWETVKLFSRALATLMAEAEPERYVATMSKAERKGRIFIDWLRNERGSTAVAPYSLRARPGAKVATPVSWDELEGITTAGAFNIASIRDRLALPCPLREASARAVTLGAQVLKRLEKQVQEGQE</sequence>
<dbReference type="GO" id="GO:0005524">
    <property type="term" value="F:ATP binding"/>
    <property type="evidence" value="ECO:0007669"/>
    <property type="project" value="UniProtKB-KW"/>
</dbReference>
<keyword evidence="24" id="KW-1185">Reference proteome</keyword>
<dbReference type="CDD" id="cd07971">
    <property type="entry name" value="OBF_DNA_ligase_LigD"/>
    <property type="match status" value="1"/>
</dbReference>
<dbReference type="GO" id="GO:0003887">
    <property type="term" value="F:DNA-directed DNA polymerase activity"/>
    <property type="evidence" value="ECO:0007669"/>
    <property type="project" value="UniProtKB-KW"/>
</dbReference>
<evidence type="ECO:0000313" key="24">
    <source>
        <dbReference type="Proteomes" id="UP000241010"/>
    </source>
</evidence>
<evidence type="ECO:0000256" key="11">
    <source>
        <dbReference type="ARBA" id="ARBA00022839"/>
    </source>
</evidence>
<evidence type="ECO:0000256" key="18">
    <source>
        <dbReference type="ARBA" id="ARBA00023268"/>
    </source>
</evidence>
<evidence type="ECO:0000256" key="3">
    <source>
        <dbReference type="ARBA" id="ARBA00022598"/>
    </source>
</evidence>
<gene>
    <name evidence="23" type="primary">ligD</name>
    <name evidence="23" type="ORF">C5F48_09725</name>
</gene>
<evidence type="ECO:0000256" key="20">
    <source>
        <dbReference type="ARBA" id="ARBA00034003"/>
    </source>
</evidence>
<keyword evidence="4" id="KW-0808">Transferase</keyword>
<keyword evidence="8" id="KW-0547">Nucleotide-binding</keyword>
<dbReference type="CDD" id="cd04862">
    <property type="entry name" value="PaeLigD_Pol_like"/>
    <property type="match status" value="1"/>
</dbReference>
<keyword evidence="9" id="KW-0227">DNA damage</keyword>
<keyword evidence="5" id="KW-0548">Nucleotidyltransferase</keyword>
<dbReference type="NCBIfam" id="NF004628">
    <property type="entry name" value="PRK05972.1"/>
    <property type="match status" value="1"/>
</dbReference>
<evidence type="ECO:0000256" key="7">
    <source>
        <dbReference type="ARBA" id="ARBA00022723"/>
    </source>
</evidence>
<dbReference type="InterPro" id="IPR033651">
    <property type="entry name" value="PaeLigD_Pol-like"/>
</dbReference>
<keyword evidence="17" id="KW-0464">Manganese</keyword>
<evidence type="ECO:0000256" key="4">
    <source>
        <dbReference type="ARBA" id="ARBA00022679"/>
    </source>
</evidence>
<dbReference type="RefSeq" id="WP_107663713.1">
    <property type="nucleotide sequence ID" value="NZ_PZKG01000034.1"/>
</dbReference>
<evidence type="ECO:0000256" key="14">
    <source>
        <dbReference type="ARBA" id="ARBA00023125"/>
    </source>
</evidence>
<dbReference type="InterPro" id="IPR014146">
    <property type="entry name" value="LigD_ligase_dom"/>
</dbReference>
<feature type="region of interest" description="Disordered" evidence="21">
    <location>
        <begin position="159"/>
        <end position="178"/>
    </location>
</feature>
<dbReference type="GO" id="GO:0006310">
    <property type="term" value="P:DNA recombination"/>
    <property type="evidence" value="ECO:0007669"/>
    <property type="project" value="UniProtKB-KW"/>
</dbReference>
<dbReference type="SUPFAM" id="SSF50249">
    <property type="entry name" value="Nucleic acid-binding proteins"/>
    <property type="match status" value="1"/>
</dbReference>
<dbReference type="GO" id="GO:0046872">
    <property type="term" value="F:metal ion binding"/>
    <property type="evidence" value="ECO:0007669"/>
    <property type="project" value="UniProtKB-KW"/>
</dbReference>
<dbReference type="Proteomes" id="UP000241010">
    <property type="component" value="Unassembled WGS sequence"/>
</dbReference>
<keyword evidence="7" id="KW-0479">Metal-binding</keyword>
<keyword evidence="6" id="KW-0540">Nuclease</keyword>
<evidence type="ECO:0000256" key="15">
    <source>
        <dbReference type="ARBA" id="ARBA00023172"/>
    </source>
</evidence>
<keyword evidence="12" id="KW-0067">ATP-binding</keyword>
<keyword evidence="13" id="KW-0239">DNA-directed DNA polymerase</keyword>
<accession>A0A2T4JVJ0</accession>
<comment type="caution">
    <text evidence="23">The sequence shown here is derived from an EMBL/GenBank/DDBJ whole genome shotgun (WGS) entry which is preliminary data.</text>
</comment>
<comment type="cofactor">
    <cofactor evidence="1">
        <name>Mn(2+)</name>
        <dbReference type="ChEBI" id="CHEBI:29035"/>
    </cofactor>
</comment>
<evidence type="ECO:0000256" key="13">
    <source>
        <dbReference type="ARBA" id="ARBA00022932"/>
    </source>
</evidence>
<evidence type="ECO:0000256" key="9">
    <source>
        <dbReference type="ARBA" id="ARBA00022763"/>
    </source>
</evidence>
<dbReference type="Gene3D" id="3.30.470.30">
    <property type="entry name" value="DNA ligase/mRNA capping enzyme"/>
    <property type="match status" value="1"/>
</dbReference>
<dbReference type="InterPro" id="IPR014144">
    <property type="entry name" value="LigD_PE_domain"/>
</dbReference>
<dbReference type="Gene3D" id="2.40.50.140">
    <property type="entry name" value="Nucleic acid-binding proteins"/>
    <property type="match status" value="1"/>
</dbReference>
<keyword evidence="11" id="KW-0269">Exonuclease</keyword>
<dbReference type="PROSITE" id="PS50160">
    <property type="entry name" value="DNA_LIGASE_A3"/>
    <property type="match status" value="1"/>
</dbReference>
<dbReference type="GO" id="GO:0006281">
    <property type="term" value="P:DNA repair"/>
    <property type="evidence" value="ECO:0007669"/>
    <property type="project" value="UniProtKB-KW"/>
</dbReference>
<dbReference type="InterPro" id="IPR014143">
    <property type="entry name" value="NHEJ_ligase_prk"/>
</dbReference>
<evidence type="ECO:0000313" key="23">
    <source>
        <dbReference type="EMBL" id="PTE21931.1"/>
    </source>
</evidence>
<dbReference type="InterPro" id="IPR012309">
    <property type="entry name" value="DNA_ligase_ATP-dep_C"/>
</dbReference>
<evidence type="ECO:0000256" key="17">
    <source>
        <dbReference type="ARBA" id="ARBA00023211"/>
    </source>
</evidence>
<dbReference type="Pfam" id="PF04679">
    <property type="entry name" value="DNA_ligase_A_C"/>
    <property type="match status" value="1"/>
</dbReference>
<name>A0A2T4JVJ0_9RHOB</name>
<dbReference type="InterPro" id="IPR012340">
    <property type="entry name" value="NA-bd_OB-fold"/>
</dbReference>
<dbReference type="InterPro" id="IPR012310">
    <property type="entry name" value="DNA_ligase_ATP-dep_cent"/>
</dbReference>
<keyword evidence="10" id="KW-0378">Hydrolase</keyword>
<dbReference type="PANTHER" id="PTHR42705">
    <property type="entry name" value="BIFUNCTIONAL NON-HOMOLOGOUS END JOINING PROTEIN LIGD"/>
    <property type="match status" value="1"/>
</dbReference>
<evidence type="ECO:0000256" key="21">
    <source>
        <dbReference type="SAM" id="MobiDB-lite"/>
    </source>
</evidence>
<reference evidence="23 24" key="1">
    <citation type="submission" date="2018-03" db="EMBL/GenBank/DDBJ databases">
        <title>Cereibacter changlensis.</title>
        <authorList>
            <person name="Meyer T.E."/>
            <person name="Miller S."/>
            <person name="Lodha T."/>
            <person name="Gandham S."/>
            <person name="Chintalapati S."/>
            <person name="Chintalapati V.R."/>
        </authorList>
    </citation>
    <scope>NUCLEOTIDE SEQUENCE [LARGE SCALE GENOMIC DNA]</scope>
    <source>
        <strain evidence="23 24">JA139</strain>
    </source>
</reference>
<dbReference type="Pfam" id="PF13298">
    <property type="entry name" value="LigD_N"/>
    <property type="match status" value="1"/>
</dbReference>
<keyword evidence="18" id="KW-0511">Multifunctional enzyme</keyword>
<dbReference type="Gene3D" id="3.90.920.10">
    <property type="entry name" value="DNA primase, PRIM domain"/>
    <property type="match status" value="1"/>
</dbReference>
<dbReference type="NCBIfam" id="TIGR02776">
    <property type="entry name" value="NHEJ_ligase_prk"/>
    <property type="match status" value="1"/>
</dbReference>
<dbReference type="AlphaFoldDB" id="A0A2T4JVJ0"/>
<dbReference type="NCBIfam" id="TIGR02778">
    <property type="entry name" value="ligD_pol"/>
    <property type="match status" value="1"/>
</dbReference>
<dbReference type="NCBIfam" id="TIGR02777">
    <property type="entry name" value="LigD_PE_dom"/>
    <property type="match status" value="1"/>
</dbReference>
<evidence type="ECO:0000256" key="12">
    <source>
        <dbReference type="ARBA" id="ARBA00022840"/>
    </source>
</evidence>
<dbReference type="InterPro" id="IPR052171">
    <property type="entry name" value="NHEJ_LigD"/>
</dbReference>
<dbReference type="CDD" id="cd07906">
    <property type="entry name" value="Adenylation_DNA_ligase_LigD_LigC"/>
    <property type="match status" value="1"/>
</dbReference>
<comment type="catalytic activity">
    <reaction evidence="20">
        <text>ATP + (deoxyribonucleotide)n-3'-hydroxyl + 5'-phospho-(deoxyribonucleotide)m = (deoxyribonucleotide)n+m + AMP + diphosphate.</text>
        <dbReference type="EC" id="6.5.1.1"/>
    </reaction>
</comment>
<dbReference type="NCBIfam" id="TIGR02779">
    <property type="entry name" value="NHEJ_ligase_lig"/>
    <property type="match status" value="1"/>
</dbReference>
<dbReference type="EC" id="6.5.1.1" evidence="2"/>
<dbReference type="GO" id="GO:0004527">
    <property type="term" value="F:exonuclease activity"/>
    <property type="evidence" value="ECO:0007669"/>
    <property type="project" value="UniProtKB-KW"/>
</dbReference>
<dbReference type="OrthoDB" id="9802472at2"/>
<dbReference type="Pfam" id="PF01068">
    <property type="entry name" value="DNA_ligase_A_M"/>
    <property type="match status" value="1"/>
</dbReference>
<evidence type="ECO:0000259" key="22">
    <source>
        <dbReference type="PROSITE" id="PS50160"/>
    </source>
</evidence>
<evidence type="ECO:0000256" key="10">
    <source>
        <dbReference type="ARBA" id="ARBA00022801"/>
    </source>
</evidence>
<dbReference type="PANTHER" id="PTHR42705:SF2">
    <property type="entry name" value="BIFUNCTIONAL NON-HOMOLOGOUS END JOINING PROTEIN LIGD"/>
    <property type="match status" value="1"/>
</dbReference>
<keyword evidence="15" id="KW-0233">DNA recombination</keyword>
<dbReference type="GO" id="GO:0003677">
    <property type="term" value="F:DNA binding"/>
    <property type="evidence" value="ECO:0007669"/>
    <property type="project" value="UniProtKB-KW"/>
</dbReference>
<protein>
    <recommendedName>
        <fullName evidence="2">DNA ligase (ATP)</fullName>
        <ecNumber evidence="2">6.5.1.1</ecNumber>
    </recommendedName>
    <alternativeName>
        <fullName evidence="19">NHEJ DNA polymerase</fullName>
    </alternativeName>
</protein>
<dbReference type="Pfam" id="PF21686">
    <property type="entry name" value="LigD_Prim-Pol"/>
    <property type="match status" value="1"/>
</dbReference>
<dbReference type="EMBL" id="PZKG01000034">
    <property type="protein sequence ID" value="PTE21931.1"/>
    <property type="molecule type" value="Genomic_DNA"/>
</dbReference>
<evidence type="ECO:0000256" key="16">
    <source>
        <dbReference type="ARBA" id="ARBA00023204"/>
    </source>
</evidence>
<dbReference type="SUPFAM" id="SSF56091">
    <property type="entry name" value="DNA ligase/mRNA capping enzyme, catalytic domain"/>
    <property type="match status" value="1"/>
</dbReference>
<evidence type="ECO:0000256" key="19">
    <source>
        <dbReference type="ARBA" id="ARBA00029943"/>
    </source>
</evidence>
<dbReference type="Gene3D" id="3.30.1490.70">
    <property type="match status" value="1"/>
</dbReference>
<evidence type="ECO:0000256" key="5">
    <source>
        <dbReference type="ARBA" id="ARBA00022695"/>
    </source>
</evidence>
<dbReference type="InterPro" id="IPR014145">
    <property type="entry name" value="LigD_pol_dom"/>
</dbReference>
<evidence type="ECO:0000256" key="6">
    <source>
        <dbReference type="ARBA" id="ARBA00022722"/>
    </source>
</evidence>
<proteinExistence type="predicted"/>
<keyword evidence="16" id="KW-0234">DNA repair</keyword>